<dbReference type="CDD" id="cd04182">
    <property type="entry name" value="GT_2_like_f"/>
    <property type="match status" value="1"/>
</dbReference>
<dbReference type="SUPFAM" id="SSF53448">
    <property type="entry name" value="Nucleotide-diphospho-sugar transferases"/>
    <property type="match status" value="1"/>
</dbReference>
<proteinExistence type="predicted"/>
<dbReference type="PANTHER" id="PTHR43777">
    <property type="entry name" value="MOLYBDENUM COFACTOR CYTIDYLYLTRANSFERASE"/>
    <property type="match status" value="1"/>
</dbReference>
<dbReference type="Gene3D" id="3.90.550.10">
    <property type="entry name" value="Spore Coat Polysaccharide Biosynthesis Protein SpsA, Chain A"/>
    <property type="match status" value="1"/>
</dbReference>
<dbReference type="Pfam" id="PF12804">
    <property type="entry name" value="NTP_transf_3"/>
    <property type="match status" value="1"/>
</dbReference>
<comment type="caution">
    <text evidence="3">The sequence shown here is derived from an EMBL/GenBank/DDBJ whole genome shotgun (WGS) entry which is preliminary data.</text>
</comment>
<reference evidence="3" key="1">
    <citation type="journal article" date="2020" name="Science">
        <title>Unexpected conservation and global transmission of agrobacterial virulence plasmids.</title>
        <authorList>
            <person name="Weisberg A.J."/>
            <person name="Davis E.W. 2nd"/>
            <person name="Tabima J."/>
            <person name="Belcher M.S."/>
            <person name="Miller M."/>
            <person name="Kuo C.H."/>
            <person name="Loper J.E."/>
            <person name="Grunwald N.J."/>
            <person name="Putnam M.L."/>
            <person name="Chang J.H."/>
        </authorList>
    </citation>
    <scope>NUCLEOTIDE SEQUENCE</scope>
    <source>
        <strain evidence="3">17-1853-1a</strain>
    </source>
</reference>
<evidence type="ECO:0000259" key="2">
    <source>
        <dbReference type="Pfam" id="PF12804"/>
    </source>
</evidence>
<dbReference type="Proteomes" id="UP000702952">
    <property type="component" value="Unassembled WGS sequence"/>
</dbReference>
<dbReference type="PANTHER" id="PTHR43777:SF1">
    <property type="entry name" value="MOLYBDENUM COFACTOR CYTIDYLYLTRANSFERASE"/>
    <property type="match status" value="1"/>
</dbReference>
<dbReference type="AlphaFoldDB" id="A0AA44J9P5"/>
<evidence type="ECO:0000313" key="3">
    <source>
        <dbReference type="EMBL" id="NTC29278.1"/>
    </source>
</evidence>
<sequence length="185" mass="19086">MGVGGPHKLLAEFAGIPLVRRSAERAISSGANSVTVVTGYRHEEIQAALDGLDVDLAHNPDFASGMASSLKRGFGAPKPRRADGVLVMLADMPDVTAGDLTTLIYAFRTAAGHAVVRATSQGKRGNPVILPQSLHEEVTLLEGDVGARQIIESCGLAVIEVDIGDGAVLDVDTPEAVIAAGGVLK</sequence>
<dbReference type="InterPro" id="IPR029044">
    <property type="entry name" value="Nucleotide-diphossugar_trans"/>
</dbReference>
<accession>A0AA44J9P5</accession>
<dbReference type="InterPro" id="IPR025877">
    <property type="entry name" value="MobA-like_NTP_Trfase"/>
</dbReference>
<gene>
    <name evidence="3" type="ORF">G6M46_14080</name>
</gene>
<name>A0AA44J9P5_AGRTU</name>
<dbReference type="EMBL" id="JAAMAY010000024">
    <property type="protein sequence ID" value="NTC29278.1"/>
    <property type="molecule type" value="Genomic_DNA"/>
</dbReference>
<feature type="domain" description="MobA-like NTP transferase" evidence="2">
    <location>
        <begin position="4"/>
        <end position="153"/>
    </location>
</feature>
<organism evidence="3 4">
    <name type="scientific">Agrobacterium tumefaciens</name>
    <dbReference type="NCBI Taxonomy" id="358"/>
    <lineage>
        <taxon>Bacteria</taxon>
        <taxon>Pseudomonadati</taxon>
        <taxon>Pseudomonadota</taxon>
        <taxon>Alphaproteobacteria</taxon>
        <taxon>Hyphomicrobiales</taxon>
        <taxon>Rhizobiaceae</taxon>
        <taxon>Rhizobium/Agrobacterium group</taxon>
        <taxon>Agrobacterium</taxon>
        <taxon>Agrobacterium tumefaciens complex</taxon>
    </lineage>
</organism>
<dbReference type="GO" id="GO:0016779">
    <property type="term" value="F:nucleotidyltransferase activity"/>
    <property type="evidence" value="ECO:0007669"/>
    <property type="project" value="UniProtKB-ARBA"/>
</dbReference>
<protein>
    <submittedName>
        <fullName evidence="3">NTP transferase domain-containing protein</fullName>
    </submittedName>
</protein>
<keyword evidence="1" id="KW-0460">Magnesium</keyword>
<evidence type="ECO:0000256" key="1">
    <source>
        <dbReference type="ARBA" id="ARBA00022842"/>
    </source>
</evidence>
<keyword evidence="3" id="KW-0808">Transferase</keyword>
<evidence type="ECO:0000313" key="4">
    <source>
        <dbReference type="Proteomes" id="UP000702952"/>
    </source>
</evidence>